<evidence type="ECO:0000313" key="3">
    <source>
        <dbReference type="Ensembl" id="ENSOANP00000005174.2"/>
    </source>
</evidence>
<dbReference type="SUPFAM" id="SSF53300">
    <property type="entry name" value="vWA-like"/>
    <property type="match status" value="2"/>
</dbReference>
<dbReference type="Gene3D" id="3.40.50.410">
    <property type="entry name" value="von Willebrand factor, type A domain"/>
    <property type="match status" value="2"/>
</dbReference>
<dbReference type="Pfam" id="PF13768">
    <property type="entry name" value="VWA_3"/>
    <property type="match status" value="3"/>
</dbReference>
<keyword evidence="4" id="KW-1185">Reference proteome</keyword>
<reference evidence="3" key="2">
    <citation type="submission" date="2025-08" db="UniProtKB">
        <authorList>
            <consortium name="Ensembl"/>
        </authorList>
    </citation>
    <scope>IDENTIFICATION</scope>
    <source>
        <strain evidence="3">Glennie</strain>
    </source>
</reference>
<dbReference type="PANTHER" id="PTHR46478">
    <property type="entry name" value="VON WILLEBRAND FACTOR A DOMAIN-CONTAINING PROTEIN 3A"/>
    <property type="match status" value="1"/>
</dbReference>
<dbReference type="STRING" id="9258.ENSOANP00000005174"/>
<dbReference type="GeneTree" id="ENSGT00940000159290"/>
<evidence type="ECO:0000313" key="4">
    <source>
        <dbReference type="Proteomes" id="UP000002279"/>
    </source>
</evidence>
<dbReference type="Bgee" id="ENSOANG00000003262">
    <property type="expression patterns" value="Expressed in endometrium and 2 other cell types or tissues"/>
</dbReference>
<dbReference type="OMA" id="PNCTHQK"/>
<reference evidence="3" key="3">
    <citation type="submission" date="2025-09" db="UniProtKB">
        <authorList>
            <consortium name="Ensembl"/>
        </authorList>
    </citation>
    <scope>IDENTIFICATION</scope>
    <source>
        <strain evidence="3">Glennie</strain>
    </source>
</reference>
<feature type="domain" description="VWFA" evidence="2">
    <location>
        <begin position="815"/>
        <end position="984"/>
    </location>
</feature>
<dbReference type="HOGENOM" id="CLU_008839_0_0_1"/>
<gene>
    <name evidence="3" type="primary">VWA3A</name>
</gene>
<name>F6RRG2_ORNAN</name>
<feature type="signal peptide" evidence="1">
    <location>
        <begin position="1"/>
        <end position="37"/>
    </location>
</feature>
<accession>F6RRG2</accession>
<sequence length="1058" mass="119695">MLVFVKRLLCAEHSPFGCLLPLLLTVLLLLPPQKVLGRDVKPATQEDSREWLKTHSLESKGLSLAHLISQGTVILYVYPSLGQMFSPTIELYHRRIQWLMEGSRKVFGLIKGTKVAVLVDSSEICCGPRKQEFQTDLLCLIDEQLRHKKQLYFLSFGTELSALWTDPVEVNLPALCEARQWVRALQPCGGCNLLKALRKAFTKRVLNSIVIIVGSCPDQSSEILSDYIQQVTLGRDLVIHTVTYECSSYVPPVILRNFSEAVGGRYHCYSSALEVSLSCQQGFSHSLAAQTLSWCFCGFVTLRCKIPIFTEVANFPHSSCLPKPPKHDNPLKIETPNFLTKTSADWLKTNGLKAKQLNLYQVLAPSAFSPVEEFVPILQKTVSSTVHEVKAMMQFEWHDGTVKNIHVDPPILYEYQKQLGRAVKMYERRIEWLSIASRRIWGTVCEKRVVILVDISVTNSMYIIHIQHSLRLLLEEQMSNKDFFNITAFGSEIESWSPELAPINQENLQSAWRWVLSLECGGSRNIMGAVRKTVEVDLKEKDKHTSQGIYLFTGGVPDQEMSIVNAYVAEVCGGCDLRLHICLFHTGDSDLDGIIPARYASMDDTVSAFREIARAANGRFHWFGDIGIYESDDISVIVAEMEEAINFSQKCAALVGSLKSRARSHLESKTSLKEDGKMLKERSSPQKFFPPKPTALTLARMILELKPKLFSFPISYKWLNRYSLRKLKLELPKLMFGPHCTHQKKMVATLQKQVSAKYCSIFPSVEVNGIVKHLQFQSRDLEEYITQTEKVVKCYIRRMQWLLSGSRRLFGTILERKVCILLDTSGSMGPSLQMIKKELTLLIWEQLRTHCDSFTLLSFADSMTVWQECLVEVTDDTCHDAVQWVSKLRARGSTCVLKALQKAFSFQDVKGLYLLSDGKPDTSCSLILKEVEKLTEKRDIKIHTISFNCSDGVAIRFLKKLASLTGGRHHQCHGDIDGHFAAYRLLTEGFSDEDDPILPLFEGDDLKALAQEVAKARHFLVEAQSFRLLLKKKNLDSKDMSFLNKSSQVSCGHACDYN</sequence>
<dbReference type="InParanoid" id="F6RRG2"/>
<organism evidence="3 4">
    <name type="scientific">Ornithorhynchus anatinus</name>
    <name type="common">Duckbill platypus</name>
    <dbReference type="NCBI Taxonomy" id="9258"/>
    <lineage>
        <taxon>Eukaryota</taxon>
        <taxon>Metazoa</taxon>
        <taxon>Chordata</taxon>
        <taxon>Craniata</taxon>
        <taxon>Vertebrata</taxon>
        <taxon>Euteleostomi</taxon>
        <taxon>Mammalia</taxon>
        <taxon>Monotremata</taxon>
        <taxon>Ornithorhynchidae</taxon>
        <taxon>Ornithorhynchus</taxon>
    </lineage>
</organism>
<dbReference type="AlphaFoldDB" id="F6RRG2"/>
<protein>
    <submittedName>
        <fullName evidence="3">von Willebrand factor A domain containing 3A</fullName>
    </submittedName>
</protein>
<dbReference type="Ensembl" id="ENSOANT00000005175.3">
    <property type="protein sequence ID" value="ENSOANP00000005174.2"/>
    <property type="gene ID" value="ENSOANG00000003262.3"/>
</dbReference>
<dbReference type="SMART" id="SM00327">
    <property type="entry name" value="VWA"/>
    <property type="match status" value="1"/>
</dbReference>
<dbReference type="InterPro" id="IPR002035">
    <property type="entry name" value="VWF_A"/>
</dbReference>
<feature type="chain" id="PRO_5028229988" evidence="1">
    <location>
        <begin position="38"/>
        <end position="1058"/>
    </location>
</feature>
<reference evidence="3 4" key="1">
    <citation type="journal article" date="2008" name="Nature">
        <title>Genome analysis of the platypus reveals unique signatures of evolution.</title>
        <authorList>
            <person name="Warren W.C."/>
            <person name="Hillier L.W."/>
            <person name="Marshall Graves J.A."/>
            <person name="Birney E."/>
            <person name="Ponting C.P."/>
            <person name="Grutzner F."/>
            <person name="Belov K."/>
            <person name="Miller W."/>
            <person name="Clarke L."/>
            <person name="Chinwalla A.T."/>
            <person name="Yang S.P."/>
            <person name="Heger A."/>
            <person name="Locke D.P."/>
            <person name="Miethke P."/>
            <person name="Waters P.D."/>
            <person name="Veyrunes F."/>
            <person name="Fulton L."/>
            <person name="Fulton B."/>
            <person name="Graves T."/>
            <person name="Wallis J."/>
            <person name="Puente X.S."/>
            <person name="Lopez-Otin C."/>
            <person name="Ordonez G.R."/>
            <person name="Eichler E.E."/>
            <person name="Chen L."/>
            <person name="Cheng Z."/>
            <person name="Deakin J.E."/>
            <person name="Alsop A."/>
            <person name="Thompson K."/>
            <person name="Kirby P."/>
            <person name="Papenfuss A.T."/>
            <person name="Wakefield M.J."/>
            <person name="Olender T."/>
            <person name="Lancet D."/>
            <person name="Huttley G.A."/>
            <person name="Smit A.F."/>
            <person name="Pask A."/>
            <person name="Temple-Smith P."/>
            <person name="Batzer M.A."/>
            <person name="Walker J.A."/>
            <person name="Konkel M.K."/>
            <person name="Harris R.S."/>
            <person name="Whittington C.M."/>
            <person name="Wong E.S."/>
            <person name="Gemmell N.J."/>
            <person name="Buschiazzo E."/>
            <person name="Vargas Jentzsch I.M."/>
            <person name="Merkel A."/>
            <person name="Schmitz J."/>
            <person name="Zemann A."/>
            <person name="Churakov G."/>
            <person name="Kriegs J.O."/>
            <person name="Brosius J."/>
            <person name="Murchison E.P."/>
            <person name="Sachidanandam R."/>
            <person name="Smith C."/>
            <person name="Hannon G.J."/>
            <person name="Tsend-Ayush E."/>
            <person name="McMillan D."/>
            <person name="Attenborough R."/>
            <person name="Rens W."/>
            <person name="Ferguson-Smith M."/>
            <person name="Lefevre C.M."/>
            <person name="Sharp J.A."/>
            <person name="Nicholas K.R."/>
            <person name="Ray D.A."/>
            <person name="Kube M."/>
            <person name="Reinhardt R."/>
            <person name="Pringle T.H."/>
            <person name="Taylor J."/>
            <person name="Jones R.C."/>
            <person name="Nixon B."/>
            <person name="Dacheux J.L."/>
            <person name="Niwa H."/>
            <person name="Sekita Y."/>
            <person name="Huang X."/>
            <person name="Stark A."/>
            <person name="Kheradpour P."/>
            <person name="Kellis M."/>
            <person name="Flicek P."/>
            <person name="Chen Y."/>
            <person name="Webber C."/>
            <person name="Hardison R."/>
            <person name="Nelson J."/>
            <person name="Hallsworth-Pepin K."/>
            <person name="Delehaunty K."/>
            <person name="Markovic C."/>
            <person name="Minx P."/>
            <person name="Feng Y."/>
            <person name="Kremitzki C."/>
            <person name="Mitreva M."/>
            <person name="Glasscock J."/>
            <person name="Wylie T."/>
            <person name="Wohldmann P."/>
            <person name="Thiru P."/>
            <person name="Nhan M.N."/>
            <person name="Pohl C.S."/>
            <person name="Smith S.M."/>
            <person name="Hou S."/>
            <person name="Nefedov M."/>
            <person name="de Jong P.J."/>
            <person name="Renfree M.B."/>
            <person name="Mardis E.R."/>
            <person name="Wilson R.K."/>
        </authorList>
    </citation>
    <scope>NUCLEOTIDE SEQUENCE [LARGE SCALE GENOMIC DNA]</scope>
    <source>
        <strain evidence="3 4">Glennie</strain>
    </source>
</reference>
<proteinExistence type="predicted"/>
<evidence type="ECO:0000256" key="1">
    <source>
        <dbReference type="SAM" id="SignalP"/>
    </source>
</evidence>
<dbReference type="InterPro" id="IPR036465">
    <property type="entry name" value="vWFA_dom_sf"/>
</dbReference>
<keyword evidence="1" id="KW-0732">Signal</keyword>
<dbReference type="FunCoup" id="F6RRG2">
    <property type="interactions" value="4"/>
</dbReference>
<dbReference type="eggNOG" id="ENOG502QTDG">
    <property type="taxonomic scope" value="Eukaryota"/>
</dbReference>
<dbReference type="PANTHER" id="PTHR46478:SF1">
    <property type="entry name" value="VON WILLEBRAND FACTOR A DOMAIN-CONTAINING PROTEIN 3A"/>
    <property type="match status" value="1"/>
</dbReference>
<dbReference type="Proteomes" id="UP000002279">
    <property type="component" value="Chromosome 2"/>
</dbReference>
<evidence type="ECO:0000259" key="2">
    <source>
        <dbReference type="SMART" id="SM00327"/>
    </source>
</evidence>